<feature type="domain" description="HTH tetR-type" evidence="4">
    <location>
        <begin position="215"/>
        <end position="275"/>
    </location>
</feature>
<dbReference type="PANTHER" id="PTHR30055:SF237">
    <property type="entry name" value="TRANSCRIPTIONAL REPRESSOR MCE3R"/>
    <property type="match status" value="1"/>
</dbReference>
<dbReference type="Pfam" id="PF00440">
    <property type="entry name" value="TetR_N"/>
    <property type="match status" value="2"/>
</dbReference>
<dbReference type="InterPro" id="IPR050109">
    <property type="entry name" value="HTH-type_TetR-like_transc_reg"/>
</dbReference>
<name>A0ABW2BUI4_9PSEU</name>
<protein>
    <submittedName>
        <fullName evidence="5">TetR/AcrR family transcriptional regulator</fullName>
    </submittedName>
</protein>
<dbReference type="Gene3D" id="1.10.10.60">
    <property type="entry name" value="Homeodomain-like"/>
    <property type="match status" value="2"/>
</dbReference>
<sequence length="396" mass="43341">MAKTRAQQRDRRSPRLTAAERKQQLAATAAQWFYRHGFHGVALADVANDVGVTAPAVYRHFHNKTGLLAGAIESGLDVAEAAFNATPDEPLDDTLFSLAGAAIDRRDVWVLLQREARHLDAERRAAVQGRFDEFVAKFITRIRHARPDCDRGQLSVLATAVLAIMSSASLSRSPLPREEYQYVLAAAAAAAARAELPPPSDDEPVRRLPDQADPPSRREQLLESAIALFHEHGYAGVSLDDIGDAVGMAGPSIYHHFATKSDLLVAAFTRAARSLATQGAAGDQQALDELVRRYIQVGVGQRHLFGVYVTEAINLPVECRRAVIAELTANVEEWSAALRVRRPNVPANTRLALVYAARGIVNDIVRLGRLHTRPQIETELDILVHAVLDVNLPEQP</sequence>
<evidence type="ECO:0000259" key="4">
    <source>
        <dbReference type="PROSITE" id="PS50977"/>
    </source>
</evidence>
<comment type="caution">
    <text evidence="5">The sequence shown here is derived from an EMBL/GenBank/DDBJ whole genome shotgun (WGS) entry which is preliminary data.</text>
</comment>
<dbReference type="SUPFAM" id="SSF46689">
    <property type="entry name" value="Homeodomain-like"/>
    <property type="match status" value="2"/>
</dbReference>
<evidence type="ECO:0000256" key="1">
    <source>
        <dbReference type="ARBA" id="ARBA00023125"/>
    </source>
</evidence>
<evidence type="ECO:0000313" key="5">
    <source>
        <dbReference type="EMBL" id="MFC6866229.1"/>
    </source>
</evidence>
<evidence type="ECO:0000256" key="2">
    <source>
        <dbReference type="PROSITE-ProRule" id="PRU00335"/>
    </source>
</evidence>
<dbReference type="InterPro" id="IPR001647">
    <property type="entry name" value="HTH_TetR"/>
</dbReference>
<dbReference type="PANTHER" id="PTHR30055">
    <property type="entry name" value="HTH-TYPE TRANSCRIPTIONAL REGULATOR RUTR"/>
    <property type="match status" value="1"/>
</dbReference>
<feature type="compositionally biased region" description="Basic and acidic residues" evidence="3">
    <location>
        <begin position="203"/>
        <end position="216"/>
    </location>
</feature>
<dbReference type="EMBL" id="JBHSXX010000001">
    <property type="protein sequence ID" value="MFC6866229.1"/>
    <property type="molecule type" value="Genomic_DNA"/>
</dbReference>
<dbReference type="InterPro" id="IPR009057">
    <property type="entry name" value="Homeodomain-like_sf"/>
</dbReference>
<feature type="domain" description="HTH tetR-type" evidence="4">
    <location>
        <begin position="19"/>
        <end position="79"/>
    </location>
</feature>
<dbReference type="PROSITE" id="PS50977">
    <property type="entry name" value="HTH_TETR_2"/>
    <property type="match status" value="2"/>
</dbReference>
<evidence type="ECO:0000313" key="6">
    <source>
        <dbReference type="Proteomes" id="UP001596337"/>
    </source>
</evidence>
<reference evidence="6" key="1">
    <citation type="journal article" date="2019" name="Int. J. Syst. Evol. Microbiol.">
        <title>The Global Catalogue of Microorganisms (GCM) 10K type strain sequencing project: providing services to taxonomists for standard genome sequencing and annotation.</title>
        <authorList>
            <consortium name="The Broad Institute Genomics Platform"/>
            <consortium name="The Broad Institute Genome Sequencing Center for Infectious Disease"/>
            <person name="Wu L."/>
            <person name="Ma J."/>
        </authorList>
    </citation>
    <scope>NUCLEOTIDE SEQUENCE [LARGE SCALE GENOMIC DNA]</scope>
    <source>
        <strain evidence="6">KCTC 32255</strain>
    </source>
</reference>
<dbReference type="RefSeq" id="WP_345407421.1">
    <property type="nucleotide sequence ID" value="NZ_BAABLA010000123.1"/>
</dbReference>
<gene>
    <name evidence="5" type="ORF">ACFQGD_03640</name>
</gene>
<keyword evidence="6" id="KW-1185">Reference proteome</keyword>
<dbReference type="Gene3D" id="1.10.357.10">
    <property type="entry name" value="Tetracycline Repressor, domain 2"/>
    <property type="match status" value="2"/>
</dbReference>
<dbReference type="Proteomes" id="UP001596337">
    <property type="component" value="Unassembled WGS sequence"/>
</dbReference>
<accession>A0ABW2BUI4</accession>
<dbReference type="PRINTS" id="PR00455">
    <property type="entry name" value="HTHTETR"/>
</dbReference>
<feature type="DNA-binding region" description="H-T-H motif" evidence="2">
    <location>
        <begin position="238"/>
        <end position="257"/>
    </location>
</feature>
<feature type="DNA-binding region" description="H-T-H motif" evidence="2">
    <location>
        <begin position="42"/>
        <end position="61"/>
    </location>
</feature>
<evidence type="ECO:0000256" key="3">
    <source>
        <dbReference type="SAM" id="MobiDB-lite"/>
    </source>
</evidence>
<organism evidence="5 6">
    <name type="scientific">Haloechinothrix salitolerans</name>
    <dbReference type="NCBI Taxonomy" id="926830"/>
    <lineage>
        <taxon>Bacteria</taxon>
        <taxon>Bacillati</taxon>
        <taxon>Actinomycetota</taxon>
        <taxon>Actinomycetes</taxon>
        <taxon>Pseudonocardiales</taxon>
        <taxon>Pseudonocardiaceae</taxon>
        <taxon>Haloechinothrix</taxon>
    </lineage>
</organism>
<keyword evidence="1 2" id="KW-0238">DNA-binding</keyword>
<proteinExistence type="predicted"/>
<feature type="region of interest" description="Disordered" evidence="3">
    <location>
        <begin position="194"/>
        <end position="216"/>
    </location>
</feature>